<proteinExistence type="predicted"/>
<gene>
    <name evidence="1" type="ORF">J2T09_003616</name>
</gene>
<evidence type="ECO:0000313" key="2">
    <source>
        <dbReference type="Proteomes" id="UP001241472"/>
    </source>
</evidence>
<protein>
    <recommendedName>
        <fullName evidence="3">EF-hand domain-containing protein</fullName>
    </recommendedName>
</protein>
<dbReference type="Proteomes" id="UP001241472">
    <property type="component" value="Unassembled WGS sequence"/>
</dbReference>
<keyword evidence="2" id="KW-1185">Reference proteome</keyword>
<comment type="caution">
    <text evidence="1">The sequence shown here is derived from an EMBL/GenBank/DDBJ whole genome shotgun (WGS) entry which is preliminary data.</text>
</comment>
<reference evidence="1 2" key="1">
    <citation type="submission" date="2023-07" db="EMBL/GenBank/DDBJ databases">
        <title>Sorghum-associated microbial communities from plants grown in Nebraska, USA.</title>
        <authorList>
            <person name="Schachtman D."/>
        </authorList>
    </citation>
    <scope>NUCLEOTIDE SEQUENCE [LARGE SCALE GENOMIC DNA]</scope>
    <source>
        <strain evidence="1 2">DS1307</strain>
    </source>
</reference>
<sequence>MRWLAAIGFSVFALPLAFYFCLRGYAVLQHGYSWKQMDWNGDGTTTIAEFFEASDVGKREVIVDGRACIEFFAYKDAMPIRTDCP</sequence>
<dbReference type="EMBL" id="JAUSRF010000012">
    <property type="protein sequence ID" value="MDP9838844.1"/>
    <property type="molecule type" value="Genomic_DNA"/>
</dbReference>
<organism evidence="1 2">
    <name type="scientific">Neorhizobium huautlense</name>
    <dbReference type="NCBI Taxonomy" id="67774"/>
    <lineage>
        <taxon>Bacteria</taxon>
        <taxon>Pseudomonadati</taxon>
        <taxon>Pseudomonadota</taxon>
        <taxon>Alphaproteobacteria</taxon>
        <taxon>Hyphomicrobiales</taxon>
        <taxon>Rhizobiaceae</taxon>
        <taxon>Rhizobium/Agrobacterium group</taxon>
        <taxon>Neorhizobium</taxon>
    </lineage>
</organism>
<dbReference type="RefSeq" id="WP_306837114.1">
    <property type="nucleotide sequence ID" value="NZ_JAUSRF010000012.1"/>
</dbReference>
<accession>A0ABT9PWI4</accession>
<name>A0ABT9PWI4_9HYPH</name>
<evidence type="ECO:0000313" key="1">
    <source>
        <dbReference type="EMBL" id="MDP9838844.1"/>
    </source>
</evidence>
<evidence type="ECO:0008006" key="3">
    <source>
        <dbReference type="Google" id="ProtNLM"/>
    </source>
</evidence>